<proteinExistence type="inferred from homology"/>
<dbReference type="CDD" id="cd06558">
    <property type="entry name" value="crotonase-like"/>
    <property type="match status" value="1"/>
</dbReference>
<dbReference type="InterPro" id="IPR029045">
    <property type="entry name" value="ClpP/crotonase-like_dom_sf"/>
</dbReference>
<name>A0A538SXK7_UNCEI</name>
<dbReference type="InterPro" id="IPR014748">
    <property type="entry name" value="Enoyl-CoA_hydra_C"/>
</dbReference>
<accession>A0A538SXK7</accession>
<evidence type="ECO:0000256" key="1">
    <source>
        <dbReference type="ARBA" id="ARBA00005254"/>
    </source>
</evidence>
<dbReference type="Proteomes" id="UP000319829">
    <property type="component" value="Unassembled WGS sequence"/>
</dbReference>
<dbReference type="PANTHER" id="PTHR43459:SF1">
    <property type="entry name" value="EG:BACN32G11.4 PROTEIN"/>
    <property type="match status" value="1"/>
</dbReference>
<dbReference type="InterPro" id="IPR001753">
    <property type="entry name" value="Enoyl-CoA_hydra/iso"/>
</dbReference>
<dbReference type="EMBL" id="VBOU01000004">
    <property type="protein sequence ID" value="TMQ56137.1"/>
    <property type="molecule type" value="Genomic_DNA"/>
</dbReference>
<comment type="caution">
    <text evidence="3">The sequence shown here is derived from an EMBL/GenBank/DDBJ whole genome shotgun (WGS) entry which is preliminary data.</text>
</comment>
<comment type="similarity">
    <text evidence="1 2">Belongs to the enoyl-CoA hydratase/isomerase family.</text>
</comment>
<evidence type="ECO:0000256" key="2">
    <source>
        <dbReference type="RuleBase" id="RU003707"/>
    </source>
</evidence>
<dbReference type="Gene3D" id="3.90.226.10">
    <property type="entry name" value="2-enoyl-CoA Hydratase, Chain A, domain 1"/>
    <property type="match status" value="1"/>
</dbReference>
<dbReference type="PANTHER" id="PTHR43459">
    <property type="entry name" value="ENOYL-COA HYDRATASE"/>
    <property type="match status" value="1"/>
</dbReference>
<evidence type="ECO:0000313" key="4">
    <source>
        <dbReference type="Proteomes" id="UP000319829"/>
    </source>
</evidence>
<evidence type="ECO:0008006" key="5">
    <source>
        <dbReference type="Google" id="ProtNLM"/>
    </source>
</evidence>
<dbReference type="Pfam" id="PF00378">
    <property type="entry name" value="ECH_1"/>
    <property type="match status" value="1"/>
</dbReference>
<dbReference type="InterPro" id="IPR018376">
    <property type="entry name" value="Enoyl-CoA_hyd/isom_CS"/>
</dbReference>
<gene>
    <name evidence="3" type="ORF">E6K74_00885</name>
</gene>
<dbReference type="GO" id="GO:0003824">
    <property type="term" value="F:catalytic activity"/>
    <property type="evidence" value="ECO:0007669"/>
    <property type="project" value="InterPro"/>
</dbReference>
<reference evidence="3 4" key="1">
    <citation type="journal article" date="2019" name="Nat. Microbiol.">
        <title>Mediterranean grassland soil C-N compound turnover is dependent on rainfall and depth, and is mediated by genomically divergent microorganisms.</title>
        <authorList>
            <person name="Diamond S."/>
            <person name="Andeer P.F."/>
            <person name="Li Z."/>
            <person name="Crits-Christoph A."/>
            <person name="Burstein D."/>
            <person name="Anantharaman K."/>
            <person name="Lane K.R."/>
            <person name="Thomas B.C."/>
            <person name="Pan C."/>
            <person name="Northen T.R."/>
            <person name="Banfield J.F."/>
        </authorList>
    </citation>
    <scope>NUCLEOTIDE SEQUENCE [LARGE SCALE GENOMIC DNA]</scope>
    <source>
        <strain evidence="3">WS_4</strain>
    </source>
</reference>
<dbReference type="Gene3D" id="1.10.12.10">
    <property type="entry name" value="Lyase 2-enoyl-coa Hydratase, Chain A, domain 2"/>
    <property type="match status" value="1"/>
</dbReference>
<evidence type="ECO:0000313" key="3">
    <source>
        <dbReference type="EMBL" id="TMQ56137.1"/>
    </source>
</evidence>
<sequence length="233" mass="24979">MRTPLREAFEGAASDSGVRAIVVTGAGRGFSAGGDIKFMESVMARGGRFEDFRPLVEAGREIVLALARIDKPVIAAVNGAAAGGGMSLALACDVRWASENAKFAQGFARIALHPDWGALHSLPRLLGTSRALELMWTGDLVDAQEALRLGIVSRVLPAERLLPEAIAFAGRLAQGPAVALAEIKRSVRASLGYTLEQALEREIEAQERCWNSHDAREGFAAFLAKREPRYEGP</sequence>
<protein>
    <recommendedName>
        <fullName evidence="5">Enoyl-CoA hydratase/isomerase family protein</fullName>
    </recommendedName>
</protein>
<organism evidence="3 4">
    <name type="scientific">Eiseniibacteriota bacterium</name>
    <dbReference type="NCBI Taxonomy" id="2212470"/>
    <lineage>
        <taxon>Bacteria</taxon>
        <taxon>Candidatus Eiseniibacteriota</taxon>
    </lineage>
</organism>
<dbReference type="PROSITE" id="PS00166">
    <property type="entry name" value="ENOYL_COA_HYDRATASE"/>
    <property type="match status" value="1"/>
</dbReference>
<dbReference type="SUPFAM" id="SSF52096">
    <property type="entry name" value="ClpP/crotonase"/>
    <property type="match status" value="1"/>
</dbReference>
<dbReference type="AlphaFoldDB" id="A0A538SXK7"/>